<dbReference type="InterPro" id="IPR016162">
    <property type="entry name" value="Ald_DH_N"/>
</dbReference>
<keyword evidence="5" id="KW-1185">Reference proteome</keyword>
<dbReference type="AlphaFoldDB" id="A0A927C2Z2"/>
<dbReference type="Proteomes" id="UP000610558">
    <property type="component" value="Unassembled WGS sequence"/>
</dbReference>
<evidence type="ECO:0000256" key="1">
    <source>
        <dbReference type="ARBA" id="ARBA00009986"/>
    </source>
</evidence>
<dbReference type="InterPro" id="IPR016161">
    <property type="entry name" value="Ald_DH/histidinol_DH"/>
</dbReference>
<name>A0A927C2Z2_9GAMM</name>
<dbReference type="Gene3D" id="3.40.605.10">
    <property type="entry name" value="Aldehyde Dehydrogenase, Chain A, domain 1"/>
    <property type="match status" value="1"/>
</dbReference>
<organism evidence="4 5">
    <name type="scientific">Spongiibacter pelagi</name>
    <dbReference type="NCBI Taxonomy" id="2760804"/>
    <lineage>
        <taxon>Bacteria</taxon>
        <taxon>Pseudomonadati</taxon>
        <taxon>Pseudomonadota</taxon>
        <taxon>Gammaproteobacteria</taxon>
        <taxon>Cellvibrionales</taxon>
        <taxon>Spongiibacteraceae</taxon>
        <taxon>Spongiibacter</taxon>
    </lineage>
</organism>
<dbReference type="PANTHER" id="PTHR11699">
    <property type="entry name" value="ALDEHYDE DEHYDROGENASE-RELATED"/>
    <property type="match status" value="1"/>
</dbReference>
<reference evidence="4" key="1">
    <citation type="submission" date="2020-09" db="EMBL/GenBank/DDBJ databases">
        <authorList>
            <person name="Yoon J.-W."/>
        </authorList>
    </citation>
    <scope>NUCLEOTIDE SEQUENCE</scope>
    <source>
        <strain evidence="4">KMU-158</strain>
    </source>
</reference>
<protein>
    <submittedName>
        <fullName evidence="4">Aldehyde dehydrogenase</fullName>
    </submittedName>
</protein>
<dbReference type="InterPro" id="IPR016163">
    <property type="entry name" value="Ald_DH_C"/>
</dbReference>
<gene>
    <name evidence="4" type="ORF">IB286_15280</name>
</gene>
<dbReference type="RefSeq" id="WP_190767020.1">
    <property type="nucleotide sequence ID" value="NZ_JACXLD010000037.1"/>
</dbReference>
<evidence type="ECO:0000313" key="4">
    <source>
        <dbReference type="EMBL" id="MBD2860355.1"/>
    </source>
</evidence>
<dbReference type="Gene3D" id="3.40.309.10">
    <property type="entry name" value="Aldehyde Dehydrogenase, Chain A, domain 2"/>
    <property type="match status" value="1"/>
</dbReference>
<comment type="caution">
    <text evidence="4">The sequence shown here is derived from an EMBL/GenBank/DDBJ whole genome shotgun (WGS) entry which is preliminary data.</text>
</comment>
<dbReference type="GO" id="GO:0016620">
    <property type="term" value="F:oxidoreductase activity, acting on the aldehyde or oxo group of donors, NAD or NADP as acceptor"/>
    <property type="evidence" value="ECO:0007669"/>
    <property type="project" value="InterPro"/>
</dbReference>
<feature type="domain" description="Aldehyde dehydrogenase" evidence="3">
    <location>
        <begin position="15"/>
        <end position="479"/>
    </location>
</feature>
<dbReference type="Pfam" id="PF00171">
    <property type="entry name" value="Aldedh"/>
    <property type="match status" value="1"/>
</dbReference>
<evidence type="ECO:0000259" key="3">
    <source>
        <dbReference type="Pfam" id="PF00171"/>
    </source>
</evidence>
<sequence>MSIPTQQHIINGEFVPPSSGQYIDLIDPVSGQVAGKAAAGNAADVDAAVAAAAEAFKTWKNTPTSERAGIIARMALVLGANLEELLTLEAACTGLGVTRLKGFDIPAVMQFIQIFAEGLESYPFVEYPPVRLAPEAHDVRVVKQPLGVCGLITAWNGPLFLAFLKMLPAIAAGNTVVIKPAETASLAVVRAMELMQDLLPPGVVNVVTGYGQDVGAALSSHPGVAKISFTGSGRTGTMIQKAAAETMKRVTLELGGKGPGIVLPDAPIELTARGATFGFLLGSGQICISGTRLFVHESIHDELVARMVELVGNLKAGSQFAPETTLGPMAYREHYERVLGYVESGKAEGATLACGGGPLQVDEYSDAMFVQPTIFTDVTPDMKIYNEEIFGPVLSVIKYSDVEDAIALANDSCYGLSAGVWTGDPIGAQAVAQRLEAGTVWVNDWHAITGDMSFGGHKQSGYGREINIASLEGYLETKNYMTSFETDPNAKAFFGLVHQVV</sequence>
<proteinExistence type="inferred from homology"/>
<dbReference type="InterPro" id="IPR015590">
    <property type="entry name" value="Aldehyde_DH_dom"/>
</dbReference>
<comment type="similarity">
    <text evidence="1">Belongs to the aldehyde dehydrogenase family.</text>
</comment>
<evidence type="ECO:0000313" key="5">
    <source>
        <dbReference type="Proteomes" id="UP000610558"/>
    </source>
</evidence>
<keyword evidence="2" id="KW-0560">Oxidoreductase</keyword>
<dbReference type="EMBL" id="JACXLD010000037">
    <property type="protein sequence ID" value="MBD2860355.1"/>
    <property type="molecule type" value="Genomic_DNA"/>
</dbReference>
<dbReference type="FunFam" id="3.40.605.10:FF:000007">
    <property type="entry name" value="NAD/NADP-dependent betaine aldehyde dehydrogenase"/>
    <property type="match status" value="1"/>
</dbReference>
<evidence type="ECO:0000256" key="2">
    <source>
        <dbReference type="ARBA" id="ARBA00023002"/>
    </source>
</evidence>
<dbReference type="CDD" id="cd07078">
    <property type="entry name" value="ALDH"/>
    <property type="match status" value="1"/>
</dbReference>
<dbReference type="SUPFAM" id="SSF53720">
    <property type="entry name" value="ALDH-like"/>
    <property type="match status" value="1"/>
</dbReference>
<accession>A0A927C2Z2</accession>
<dbReference type="FunFam" id="3.40.309.10:FF:000012">
    <property type="entry name" value="Betaine aldehyde dehydrogenase"/>
    <property type="match status" value="1"/>
</dbReference>